<evidence type="ECO:0000313" key="7">
    <source>
        <dbReference type="EMBL" id="TWT94005.1"/>
    </source>
</evidence>
<dbReference type="EC" id="2.7.11.1" evidence="7"/>
<comment type="caution">
    <text evidence="7">The sequence shown here is derived from an EMBL/GenBank/DDBJ whole genome shotgun (WGS) entry which is preliminary data.</text>
</comment>
<dbReference type="GO" id="GO:0004674">
    <property type="term" value="F:protein serine/threonine kinase activity"/>
    <property type="evidence" value="ECO:0007669"/>
    <property type="project" value="UniProtKB-EC"/>
</dbReference>
<dbReference type="GO" id="GO:0005524">
    <property type="term" value="F:ATP binding"/>
    <property type="evidence" value="ECO:0007669"/>
    <property type="project" value="UniProtKB-UniRule"/>
</dbReference>
<dbReference type="RefSeq" id="WP_146522788.1">
    <property type="nucleotide sequence ID" value="NZ_CP151726.1"/>
</dbReference>
<dbReference type="AlphaFoldDB" id="A0A5C6A3Q5"/>
<dbReference type="PROSITE" id="PS00108">
    <property type="entry name" value="PROTEIN_KINASE_ST"/>
    <property type="match status" value="1"/>
</dbReference>
<dbReference type="CDD" id="cd14014">
    <property type="entry name" value="STKc_PknB_like"/>
    <property type="match status" value="1"/>
</dbReference>
<dbReference type="PANTHER" id="PTHR43289:SF6">
    <property type="entry name" value="SERINE_THREONINE-PROTEIN KINASE NEKL-3"/>
    <property type="match status" value="1"/>
</dbReference>
<sequence length="279" mass="30999">MPSNTTNQPRESNAKLRCGSKLGKYRLDRRIGSGGFASVYAATDTVLGIKVALKIPMEHLVSQDLLDEFRREARMTVKLEHPNILPIRDATFIDGHFVIVAPLGETTLDERLKKRLGFDRAIDIFEQLLSGVAHAHQQGIIHCDIKPENVLLFKDGAVRLADFGIAKAASTTITGSGTGTIGYMAPEQAMGKPSARSDVFSLGLIAYRLFSGCWPEYPFDWPMGGYSRLRRTAHPDLIAVIRKSLVINARGRFKDAAQMLSEFEKVRLKAIRYAKRNRG</sequence>
<keyword evidence="2 5" id="KW-0547">Nucleotide-binding</keyword>
<evidence type="ECO:0000256" key="5">
    <source>
        <dbReference type="PROSITE-ProRule" id="PRU10141"/>
    </source>
</evidence>
<accession>A0A5C6A3Q5</accession>
<keyword evidence="4 5" id="KW-0067">ATP-binding</keyword>
<gene>
    <name evidence="7" type="primary">prkC_36</name>
    <name evidence="7" type="ORF">Pla52n_58340</name>
</gene>
<keyword evidence="3 7" id="KW-0418">Kinase</keyword>
<dbReference type="SUPFAM" id="SSF56112">
    <property type="entry name" value="Protein kinase-like (PK-like)"/>
    <property type="match status" value="1"/>
</dbReference>
<dbReference type="EMBL" id="SJPN01000008">
    <property type="protein sequence ID" value="TWT94005.1"/>
    <property type="molecule type" value="Genomic_DNA"/>
</dbReference>
<dbReference type="PROSITE" id="PS00107">
    <property type="entry name" value="PROTEIN_KINASE_ATP"/>
    <property type="match status" value="1"/>
</dbReference>
<dbReference type="InterPro" id="IPR008271">
    <property type="entry name" value="Ser/Thr_kinase_AS"/>
</dbReference>
<dbReference type="InterPro" id="IPR000719">
    <property type="entry name" value="Prot_kinase_dom"/>
</dbReference>
<keyword evidence="8" id="KW-1185">Reference proteome</keyword>
<reference evidence="7 8" key="1">
    <citation type="submission" date="2019-02" db="EMBL/GenBank/DDBJ databases">
        <title>Deep-cultivation of Planctomycetes and their phenomic and genomic characterization uncovers novel biology.</title>
        <authorList>
            <person name="Wiegand S."/>
            <person name="Jogler M."/>
            <person name="Boedeker C."/>
            <person name="Pinto D."/>
            <person name="Vollmers J."/>
            <person name="Rivas-Marin E."/>
            <person name="Kohn T."/>
            <person name="Peeters S.H."/>
            <person name="Heuer A."/>
            <person name="Rast P."/>
            <person name="Oberbeckmann S."/>
            <person name="Bunk B."/>
            <person name="Jeske O."/>
            <person name="Meyerdierks A."/>
            <person name="Storesund J.E."/>
            <person name="Kallscheuer N."/>
            <person name="Luecker S."/>
            <person name="Lage O.M."/>
            <person name="Pohl T."/>
            <person name="Merkel B.J."/>
            <person name="Hornburger P."/>
            <person name="Mueller R.-W."/>
            <person name="Bruemmer F."/>
            <person name="Labrenz M."/>
            <person name="Spormann A.M."/>
            <person name="Op Den Camp H."/>
            <person name="Overmann J."/>
            <person name="Amann R."/>
            <person name="Jetten M.S.M."/>
            <person name="Mascher T."/>
            <person name="Medema M.H."/>
            <person name="Devos D.P."/>
            <person name="Kaster A.-K."/>
            <person name="Ovreas L."/>
            <person name="Rohde M."/>
            <person name="Galperin M.Y."/>
            <person name="Jogler C."/>
        </authorList>
    </citation>
    <scope>NUCLEOTIDE SEQUENCE [LARGE SCALE GENOMIC DNA]</scope>
    <source>
        <strain evidence="7 8">Pla52n</strain>
    </source>
</reference>
<proteinExistence type="predicted"/>
<dbReference type="Proteomes" id="UP000320176">
    <property type="component" value="Unassembled WGS sequence"/>
</dbReference>
<keyword evidence="1 7" id="KW-0808">Transferase</keyword>
<evidence type="ECO:0000256" key="3">
    <source>
        <dbReference type="ARBA" id="ARBA00022777"/>
    </source>
</evidence>
<evidence type="ECO:0000259" key="6">
    <source>
        <dbReference type="PROSITE" id="PS50011"/>
    </source>
</evidence>
<dbReference type="OrthoDB" id="6111975at2"/>
<name>A0A5C6A3Q5_9BACT</name>
<evidence type="ECO:0000256" key="4">
    <source>
        <dbReference type="ARBA" id="ARBA00022840"/>
    </source>
</evidence>
<dbReference type="Pfam" id="PF00069">
    <property type="entry name" value="Pkinase"/>
    <property type="match status" value="1"/>
</dbReference>
<dbReference type="Gene3D" id="1.10.510.10">
    <property type="entry name" value="Transferase(Phosphotransferase) domain 1"/>
    <property type="match status" value="1"/>
</dbReference>
<protein>
    <submittedName>
        <fullName evidence="7">Serine/threonine-protein kinase PrkC</fullName>
        <ecNumber evidence="7">2.7.11.1</ecNumber>
    </submittedName>
</protein>
<evidence type="ECO:0000256" key="1">
    <source>
        <dbReference type="ARBA" id="ARBA00022679"/>
    </source>
</evidence>
<dbReference type="PANTHER" id="PTHR43289">
    <property type="entry name" value="MITOGEN-ACTIVATED PROTEIN KINASE KINASE KINASE 20-RELATED"/>
    <property type="match status" value="1"/>
</dbReference>
<feature type="domain" description="Protein kinase" evidence="6">
    <location>
        <begin position="25"/>
        <end position="279"/>
    </location>
</feature>
<dbReference type="PROSITE" id="PS50011">
    <property type="entry name" value="PROTEIN_KINASE_DOM"/>
    <property type="match status" value="1"/>
</dbReference>
<dbReference type="InterPro" id="IPR017441">
    <property type="entry name" value="Protein_kinase_ATP_BS"/>
</dbReference>
<dbReference type="InterPro" id="IPR011009">
    <property type="entry name" value="Kinase-like_dom_sf"/>
</dbReference>
<dbReference type="SMART" id="SM00220">
    <property type="entry name" value="S_TKc"/>
    <property type="match status" value="1"/>
</dbReference>
<feature type="binding site" evidence="5">
    <location>
        <position position="54"/>
    </location>
    <ligand>
        <name>ATP</name>
        <dbReference type="ChEBI" id="CHEBI:30616"/>
    </ligand>
</feature>
<evidence type="ECO:0000256" key="2">
    <source>
        <dbReference type="ARBA" id="ARBA00022741"/>
    </source>
</evidence>
<organism evidence="7 8">
    <name type="scientific">Stieleria varia</name>
    <dbReference type="NCBI Taxonomy" id="2528005"/>
    <lineage>
        <taxon>Bacteria</taxon>
        <taxon>Pseudomonadati</taxon>
        <taxon>Planctomycetota</taxon>
        <taxon>Planctomycetia</taxon>
        <taxon>Pirellulales</taxon>
        <taxon>Pirellulaceae</taxon>
        <taxon>Stieleria</taxon>
    </lineage>
</organism>
<evidence type="ECO:0000313" key="8">
    <source>
        <dbReference type="Proteomes" id="UP000320176"/>
    </source>
</evidence>
<dbReference type="Gene3D" id="3.30.200.20">
    <property type="entry name" value="Phosphorylase Kinase, domain 1"/>
    <property type="match status" value="1"/>
</dbReference>